<dbReference type="Proteomes" id="UP000265020">
    <property type="component" value="Unassembled WGS sequence"/>
</dbReference>
<dbReference type="Pfam" id="PF00041">
    <property type="entry name" value="fn3"/>
    <property type="match status" value="1"/>
</dbReference>
<keyword evidence="14" id="KW-1185">Reference proteome</keyword>
<dbReference type="CDD" id="cd00063">
    <property type="entry name" value="FN3"/>
    <property type="match status" value="1"/>
</dbReference>
<name>A0A3Q2GP05_CYPVA</name>
<evidence type="ECO:0000256" key="6">
    <source>
        <dbReference type="ARBA" id="ARBA00023157"/>
    </source>
</evidence>
<comment type="similarity">
    <text evidence="9">Belongs to the immunoglobulin superfamily. TIM family.</text>
</comment>
<evidence type="ECO:0000313" key="13">
    <source>
        <dbReference type="Ensembl" id="ENSCVAP00000030670.1"/>
    </source>
</evidence>
<dbReference type="SMART" id="SM00060">
    <property type="entry name" value="FN3"/>
    <property type="match status" value="1"/>
</dbReference>
<dbReference type="InterPro" id="IPR013783">
    <property type="entry name" value="Ig-like_fold"/>
</dbReference>
<dbReference type="InterPro" id="IPR036179">
    <property type="entry name" value="Ig-like_dom_sf"/>
</dbReference>
<dbReference type="InterPro" id="IPR036116">
    <property type="entry name" value="FN3_sf"/>
</dbReference>
<keyword evidence="7" id="KW-0325">Glycoprotein</keyword>
<feature type="domain" description="Fibronectin type-III" evidence="12">
    <location>
        <begin position="131"/>
        <end position="228"/>
    </location>
</feature>
<dbReference type="OMA" id="HITIHWT"/>
<dbReference type="SUPFAM" id="SSF48726">
    <property type="entry name" value="Immunoglobulin"/>
    <property type="match status" value="1"/>
</dbReference>
<reference evidence="13" key="1">
    <citation type="submission" date="2025-08" db="UniProtKB">
        <authorList>
            <consortium name="Ensembl"/>
        </authorList>
    </citation>
    <scope>IDENTIFICATION</scope>
</reference>
<evidence type="ECO:0000259" key="12">
    <source>
        <dbReference type="PROSITE" id="PS50853"/>
    </source>
</evidence>
<evidence type="ECO:0000256" key="7">
    <source>
        <dbReference type="ARBA" id="ARBA00023180"/>
    </source>
</evidence>
<keyword evidence="6" id="KW-1015">Disulfide bond</keyword>
<evidence type="ECO:0000256" key="9">
    <source>
        <dbReference type="ARBA" id="ARBA00038203"/>
    </source>
</evidence>
<dbReference type="PROSITE" id="PS50835">
    <property type="entry name" value="IG_LIKE"/>
    <property type="match status" value="1"/>
</dbReference>
<dbReference type="SMART" id="SM00409">
    <property type="entry name" value="IG"/>
    <property type="match status" value="1"/>
</dbReference>
<dbReference type="PANTHER" id="PTHR46608:SF3">
    <property type="entry name" value="T-CELL IMMUNOGLOBULIN AND MUCIN DOMAIN-CONTAINING PROTEIN 4"/>
    <property type="match status" value="1"/>
</dbReference>
<evidence type="ECO:0000256" key="3">
    <source>
        <dbReference type="ARBA" id="ARBA00022729"/>
    </source>
</evidence>
<dbReference type="Ensembl" id="ENSCVAT00000024799.1">
    <property type="protein sequence ID" value="ENSCVAP00000030670.1"/>
    <property type="gene ID" value="ENSCVAG00000019367.1"/>
</dbReference>
<dbReference type="InterPro" id="IPR003961">
    <property type="entry name" value="FN3_dom"/>
</dbReference>
<dbReference type="AlphaFoldDB" id="A0A3Q2GP05"/>
<dbReference type="SUPFAM" id="SSF49265">
    <property type="entry name" value="Fibronectin type III"/>
    <property type="match status" value="1"/>
</dbReference>
<dbReference type="InterPro" id="IPR007110">
    <property type="entry name" value="Ig-like_dom"/>
</dbReference>
<sequence length="237" mass="26458">MRLINLCFCLLFCLNTGDVSANPITATVGTDVTLKCKYDSKHYGRLPFCWGRGSIPNSGCGNEVIKSDGTTVLSRRSERYTLLGDLGMGEAFLTITQVQESDSGIYGCRIDIPGWFNDQKHEITLKVNPGKPFPIKVEMREVRERTVIVRWTPAFDGGSPVTSYRVDLKFKYASWDTAIRTEVSHASLTQVTLVDLRPAKTYNLRMFVVNSVGMSEASNILVFTTKEAGKYVSNIFM</sequence>
<evidence type="ECO:0008006" key="15">
    <source>
        <dbReference type="Google" id="ProtNLM"/>
    </source>
</evidence>
<evidence type="ECO:0000256" key="1">
    <source>
        <dbReference type="ARBA" id="ARBA00004479"/>
    </source>
</evidence>
<protein>
    <recommendedName>
        <fullName evidence="15">Ig-like domain-containing protein</fullName>
    </recommendedName>
</protein>
<dbReference type="PROSITE" id="PS50853">
    <property type="entry name" value="FN3"/>
    <property type="match status" value="1"/>
</dbReference>
<dbReference type="FunFam" id="2.60.40.10:FF:000774">
    <property type="entry name" value="Hepatitis A virus cellular receptor 1"/>
    <property type="match status" value="1"/>
</dbReference>
<evidence type="ECO:0000259" key="11">
    <source>
        <dbReference type="PROSITE" id="PS50835"/>
    </source>
</evidence>
<evidence type="ECO:0000256" key="10">
    <source>
        <dbReference type="SAM" id="SignalP"/>
    </source>
</evidence>
<keyword evidence="3 10" id="KW-0732">Signal</keyword>
<accession>A0A3Q2GP05</accession>
<dbReference type="InterPro" id="IPR013106">
    <property type="entry name" value="Ig_V-set"/>
</dbReference>
<dbReference type="InterPro" id="IPR003599">
    <property type="entry name" value="Ig_sub"/>
</dbReference>
<evidence type="ECO:0000256" key="4">
    <source>
        <dbReference type="ARBA" id="ARBA00022989"/>
    </source>
</evidence>
<dbReference type="GO" id="GO:0043277">
    <property type="term" value="P:apoptotic cell clearance"/>
    <property type="evidence" value="ECO:0007669"/>
    <property type="project" value="TreeGrafter"/>
</dbReference>
<keyword evidence="2" id="KW-0812">Transmembrane</keyword>
<keyword evidence="5" id="KW-0472">Membrane</keyword>
<dbReference type="Gene3D" id="2.60.40.10">
    <property type="entry name" value="Immunoglobulins"/>
    <property type="match status" value="2"/>
</dbReference>
<keyword evidence="4" id="KW-1133">Transmembrane helix</keyword>
<evidence type="ECO:0000256" key="2">
    <source>
        <dbReference type="ARBA" id="ARBA00022692"/>
    </source>
</evidence>
<reference evidence="13" key="2">
    <citation type="submission" date="2025-09" db="UniProtKB">
        <authorList>
            <consortium name="Ensembl"/>
        </authorList>
    </citation>
    <scope>IDENTIFICATION</scope>
</reference>
<evidence type="ECO:0000256" key="8">
    <source>
        <dbReference type="ARBA" id="ARBA00023319"/>
    </source>
</evidence>
<evidence type="ECO:0000256" key="5">
    <source>
        <dbReference type="ARBA" id="ARBA00023136"/>
    </source>
</evidence>
<feature type="chain" id="PRO_5018706494" description="Ig-like domain-containing protein" evidence="10">
    <location>
        <begin position="22"/>
        <end position="237"/>
    </location>
</feature>
<dbReference type="GO" id="GO:0001786">
    <property type="term" value="F:phosphatidylserine binding"/>
    <property type="evidence" value="ECO:0007669"/>
    <property type="project" value="TreeGrafter"/>
</dbReference>
<dbReference type="Pfam" id="PF07686">
    <property type="entry name" value="V-set"/>
    <property type="match status" value="1"/>
</dbReference>
<feature type="signal peptide" evidence="10">
    <location>
        <begin position="1"/>
        <end position="21"/>
    </location>
</feature>
<dbReference type="PANTHER" id="PTHR46608">
    <property type="entry name" value="T-CELL IMMUNOGLOBULIN AND MUCIN DOMAIN-CONTAINING PROTEIN 4"/>
    <property type="match status" value="1"/>
</dbReference>
<dbReference type="GeneTree" id="ENSGT00940000161609"/>
<dbReference type="STRING" id="28743.ENSCVAP00000030670"/>
<dbReference type="GO" id="GO:0016020">
    <property type="term" value="C:membrane"/>
    <property type="evidence" value="ECO:0007669"/>
    <property type="project" value="UniProtKB-SubCell"/>
</dbReference>
<comment type="subcellular location">
    <subcellularLocation>
        <location evidence="1">Membrane</location>
        <topology evidence="1">Single-pass type I membrane protein</topology>
    </subcellularLocation>
</comment>
<evidence type="ECO:0000313" key="14">
    <source>
        <dbReference type="Proteomes" id="UP000265020"/>
    </source>
</evidence>
<keyword evidence="8" id="KW-0393">Immunoglobulin domain</keyword>
<dbReference type="GO" id="GO:0060097">
    <property type="term" value="P:cytoskeletal rearrangement involved in phagocytosis, engulfment"/>
    <property type="evidence" value="ECO:0007669"/>
    <property type="project" value="TreeGrafter"/>
</dbReference>
<organism evidence="13 14">
    <name type="scientific">Cyprinodon variegatus</name>
    <name type="common">Sheepshead minnow</name>
    <dbReference type="NCBI Taxonomy" id="28743"/>
    <lineage>
        <taxon>Eukaryota</taxon>
        <taxon>Metazoa</taxon>
        <taxon>Chordata</taxon>
        <taxon>Craniata</taxon>
        <taxon>Vertebrata</taxon>
        <taxon>Euteleostomi</taxon>
        <taxon>Actinopterygii</taxon>
        <taxon>Neopterygii</taxon>
        <taxon>Teleostei</taxon>
        <taxon>Neoteleostei</taxon>
        <taxon>Acanthomorphata</taxon>
        <taxon>Ovalentaria</taxon>
        <taxon>Atherinomorphae</taxon>
        <taxon>Cyprinodontiformes</taxon>
        <taxon>Cyprinodontidae</taxon>
        <taxon>Cyprinodon</taxon>
    </lineage>
</organism>
<feature type="domain" description="Ig-like" evidence="11">
    <location>
        <begin position="29"/>
        <end position="124"/>
    </location>
</feature>
<proteinExistence type="inferred from homology"/>